<evidence type="ECO:0000313" key="1">
    <source>
        <dbReference type="EMBL" id="KNY25569.1"/>
    </source>
</evidence>
<name>A0A0L6JIK2_9FIRM</name>
<evidence type="ECO:0000313" key="2">
    <source>
        <dbReference type="Proteomes" id="UP000036923"/>
    </source>
</evidence>
<dbReference type="Proteomes" id="UP000036923">
    <property type="component" value="Unassembled WGS sequence"/>
</dbReference>
<organism evidence="1 2">
    <name type="scientific">Pseudobacteroides cellulosolvens ATCC 35603 = DSM 2933</name>
    <dbReference type="NCBI Taxonomy" id="398512"/>
    <lineage>
        <taxon>Bacteria</taxon>
        <taxon>Bacillati</taxon>
        <taxon>Bacillota</taxon>
        <taxon>Clostridia</taxon>
        <taxon>Eubacteriales</taxon>
        <taxon>Oscillospiraceae</taxon>
        <taxon>Pseudobacteroides</taxon>
    </lineage>
</organism>
<dbReference type="EMBL" id="LGTC01000001">
    <property type="protein sequence ID" value="KNY25569.1"/>
    <property type="molecule type" value="Genomic_DNA"/>
</dbReference>
<protein>
    <submittedName>
        <fullName evidence="1">Uncharacterized protein</fullName>
    </submittedName>
</protein>
<dbReference type="SUPFAM" id="SSF82171">
    <property type="entry name" value="DPP6 N-terminal domain-like"/>
    <property type="match status" value="1"/>
</dbReference>
<dbReference type="RefSeq" id="WP_036940979.1">
    <property type="nucleotide sequence ID" value="NZ_JQKC01000014.1"/>
</dbReference>
<sequence>MGKYKSLRIKALFIGVLIITQSMIYTGCDKNRNLEVEASYTPQVTAAKDIQVKVGEKDEYGGTVIAIDKFDNNFNIGTLTSISKDGRHYLFQLDPYDFKTHEPSDKARLVIWDSVDKKVIASIEGKIAAAYMRNSVLDMENKRVYYGDMNSINYIDFNQKEKVDILSKYKIQPGDEFMDKSGNLQYNVGFLAFDKGTLFVNIRTQKDPDNTDYSLYQIKDEKCKKINIEIKEKISFMEVLGVIEGSRLMCQINSKFYITDLDGNVIEERPLIENKDFKVLGSSYMYPSYDGKKLLYSLGKTPTDLYMYDFETKEFKVLCPSGLNDLGVNIPSIREKYGDCEGCFWAGNDRVIAKIGLGEILFGGMRTVIAKEYKID</sequence>
<comment type="caution">
    <text evidence="1">The sequence shown here is derived from an EMBL/GenBank/DDBJ whole genome shotgun (WGS) entry which is preliminary data.</text>
</comment>
<dbReference type="AlphaFoldDB" id="A0A0L6JIK2"/>
<gene>
    <name evidence="1" type="ORF">Bccel_0829</name>
</gene>
<dbReference type="OrthoDB" id="10006240at2"/>
<proteinExistence type="predicted"/>
<dbReference type="STRING" id="398512.Bccel_0829"/>
<keyword evidence="2" id="KW-1185">Reference proteome</keyword>
<reference evidence="2" key="1">
    <citation type="submission" date="2015-07" db="EMBL/GenBank/DDBJ databases">
        <title>Near-Complete Genome Sequence of the Cellulolytic Bacterium Bacteroides (Pseudobacteroides) cellulosolvens ATCC 35603.</title>
        <authorList>
            <person name="Dassa B."/>
            <person name="Utturkar S.M."/>
            <person name="Klingeman D.M."/>
            <person name="Hurt R.A."/>
            <person name="Keller M."/>
            <person name="Xu J."/>
            <person name="Reddy Y.H.K."/>
            <person name="Borovok I."/>
            <person name="Grinberg I.R."/>
            <person name="Lamed R."/>
            <person name="Zhivin O."/>
            <person name="Bayer E.A."/>
            <person name="Brown S.D."/>
        </authorList>
    </citation>
    <scope>NUCLEOTIDE SEQUENCE [LARGE SCALE GENOMIC DNA]</scope>
    <source>
        <strain evidence="2">DSM 2933</strain>
    </source>
</reference>
<accession>A0A0L6JIK2</accession>
<dbReference type="eggNOG" id="ENOG50342R2">
    <property type="taxonomic scope" value="Bacteria"/>
</dbReference>